<proteinExistence type="predicted"/>
<dbReference type="VEuPathDB" id="MicrosporidiaDB:CWI37_0358p0020"/>
<organism evidence="2 3">
    <name type="scientific">Hamiltosporidium tvaerminnensis</name>
    <dbReference type="NCBI Taxonomy" id="1176355"/>
    <lineage>
        <taxon>Eukaryota</taxon>
        <taxon>Fungi</taxon>
        <taxon>Fungi incertae sedis</taxon>
        <taxon>Microsporidia</taxon>
        <taxon>Dubosqiidae</taxon>
        <taxon>Hamiltosporidium</taxon>
    </lineage>
</organism>
<sequence>MFLHLIWLVYVQKTIFSGNNESLYQLELNERMDTCTSNIVEEISTEDVDNAIKNDEIYLKSILEKIFRQFSSYFKKLIKVDGYLTAYEINLDCLFFNEMNYFLKFDVENIDLGFVTVQNNEKNIKEFDCTKIFENNYYNIIDLLNAVATWIISLKNYQMHILSLDFSTIPVFNSLFTFLESEFDLKLDFKKTIEGILRELSPLLRIILPEFEAVRDLLIQSPILTSNNTNIQLEILYLCILIQKIETEYKELLEYQRNIMYSFNFHENSHDNTFKRFKISLRIAFIRLINLGGVSDAQIQEYSVLLLLDSIIKLKRKGKLFFSSYDGLYSFVSCRIRFFLYDTVSNSEYNLYMNHLKNFLQKYLNTFEVDTSRLKKLENELFEGINSILTISNLKKKLNEVKKKLLVSIDCVLNHKLPSIKENDDLDNYHIIETIFKGKFPIIKSSRENGDFYLHIKKHGLFRMSPIFYQRFENEIIIILETYIYLLNSATGEKEIIAICKFLDYKFDILNELLKQGNFREI</sequence>
<evidence type="ECO:0000313" key="2">
    <source>
        <dbReference type="EMBL" id="TBU03094.1"/>
    </source>
</evidence>
<gene>
    <name evidence="2" type="ORF">CWI37_0358p0020</name>
</gene>
<accession>A0A4Q9L6E6</accession>
<keyword evidence="1" id="KW-0732">Signal</keyword>
<comment type="caution">
    <text evidence="2">The sequence shown here is derived from an EMBL/GenBank/DDBJ whole genome shotgun (WGS) entry which is preliminary data.</text>
</comment>
<dbReference type="EMBL" id="PITJ01000358">
    <property type="protein sequence ID" value="TBU03094.1"/>
    <property type="molecule type" value="Genomic_DNA"/>
</dbReference>
<evidence type="ECO:0008006" key="4">
    <source>
        <dbReference type="Google" id="ProtNLM"/>
    </source>
</evidence>
<evidence type="ECO:0000313" key="3">
    <source>
        <dbReference type="Proteomes" id="UP000292362"/>
    </source>
</evidence>
<protein>
    <recommendedName>
        <fullName evidence="4">FPL domain-containing protein</fullName>
    </recommendedName>
</protein>
<feature type="chain" id="PRO_5020456298" description="FPL domain-containing protein" evidence="1">
    <location>
        <begin position="18"/>
        <end position="522"/>
    </location>
</feature>
<name>A0A4Q9L6E6_9MICR</name>
<reference evidence="2 3" key="1">
    <citation type="submission" date="2017-12" db="EMBL/GenBank/DDBJ databases">
        <authorList>
            <person name="Pombert J.-F."/>
            <person name="Haag K.L."/>
            <person name="Ebert D."/>
        </authorList>
    </citation>
    <scope>NUCLEOTIDE SEQUENCE [LARGE SCALE GENOMIC DNA]</scope>
    <source>
        <strain evidence="2">FI-OER-3-3</strain>
    </source>
</reference>
<feature type="signal peptide" evidence="1">
    <location>
        <begin position="1"/>
        <end position="17"/>
    </location>
</feature>
<evidence type="ECO:0000256" key="1">
    <source>
        <dbReference type="SAM" id="SignalP"/>
    </source>
</evidence>
<dbReference type="AlphaFoldDB" id="A0A4Q9L6E6"/>
<dbReference type="Proteomes" id="UP000292362">
    <property type="component" value="Unassembled WGS sequence"/>
</dbReference>